<feature type="compositionally biased region" description="Pro residues" evidence="1">
    <location>
        <begin position="563"/>
        <end position="572"/>
    </location>
</feature>
<proteinExistence type="predicted"/>
<dbReference type="SUPFAM" id="SSF53474">
    <property type="entry name" value="alpha/beta-Hydrolases"/>
    <property type="match status" value="1"/>
</dbReference>
<feature type="compositionally biased region" description="Low complexity" evidence="1">
    <location>
        <begin position="62"/>
        <end position="74"/>
    </location>
</feature>
<feature type="compositionally biased region" description="Basic residues" evidence="1">
    <location>
        <begin position="793"/>
        <end position="803"/>
    </location>
</feature>
<accession>A0A7R9CNP5</accession>
<feature type="compositionally biased region" description="Polar residues" evidence="1">
    <location>
        <begin position="75"/>
        <end position="93"/>
    </location>
</feature>
<feature type="region of interest" description="Disordered" evidence="1">
    <location>
        <begin position="1"/>
        <end position="93"/>
    </location>
</feature>
<name>A0A7R9CNP5_TIMCR</name>
<reference evidence="3" key="1">
    <citation type="submission" date="2020-11" db="EMBL/GenBank/DDBJ databases">
        <authorList>
            <person name="Tran Van P."/>
        </authorList>
    </citation>
    <scope>NUCLEOTIDE SEQUENCE</scope>
</reference>
<feature type="domain" description="KANL3/Tex30 alpha/beta hydrolase-like" evidence="2">
    <location>
        <begin position="392"/>
        <end position="531"/>
    </location>
</feature>
<dbReference type="EMBL" id="OC317637">
    <property type="protein sequence ID" value="CAD7398121.1"/>
    <property type="molecule type" value="Genomic_DNA"/>
</dbReference>
<feature type="compositionally biased region" description="Low complexity" evidence="1">
    <location>
        <begin position="588"/>
        <end position="632"/>
    </location>
</feature>
<dbReference type="PANTHER" id="PTHR13136">
    <property type="entry name" value="TESTIS DEVELOPMENT PROTEIN PRTD"/>
    <property type="match status" value="1"/>
</dbReference>
<feature type="region of interest" description="Disordered" evidence="1">
    <location>
        <begin position="659"/>
        <end position="684"/>
    </location>
</feature>
<dbReference type="Gene3D" id="3.40.50.1820">
    <property type="entry name" value="alpha/beta hydrolase"/>
    <property type="match status" value="1"/>
</dbReference>
<protein>
    <recommendedName>
        <fullName evidence="2">KANL3/Tex30 alpha/beta hydrolase-like domain-containing protein</fullName>
    </recommendedName>
</protein>
<feature type="region of interest" description="Disordered" evidence="1">
    <location>
        <begin position="785"/>
        <end position="811"/>
    </location>
</feature>
<dbReference type="PANTHER" id="PTHR13136:SF16">
    <property type="entry name" value="KAT8 REGULATORY NSL COMPLEX SUBUNIT 3"/>
    <property type="match status" value="1"/>
</dbReference>
<dbReference type="InterPro" id="IPR026555">
    <property type="entry name" value="NSL3/Tex30"/>
</dbReference>
<dbReference type="InterPro" id="IPR046879">
    <property type="entry name" value="KANL3/Tex30_Abhydrolase"/>
</dbReference>
<dbReference type="InterPro" id="IPR029058">
    <property type="entry name" value="AB_hydrolase_fold"/>
</dbReference>
<organism evidence="3">
    <name type="scientific">Timema cristinae</name>
    <name type="common">Walking stick</name>
    <dbReference type="NCBI Taxonomy" id="61476"/>
    <lineage>
        <taxon>Eukaryota</taxon>
        <taxon>Metazoa</taxon>
        <taxon>Ecdysozoa</taxon>
        <taxon>Arthropoda</taxon>
        <taxon>Hexapoda</taxon>
        <taxon>Insecta</taxon>
        <taxon>Pterygota</taxon>
        <taxon>Neoptera</taxon>
        <taxon>Polyneoptera</taxon>
        <taxon>Phasmatodea</taxon>
        <taxon>Timematodea</taxon>
        <taxon>Timematoidea</taxon>
        <taxon>Timematidae</taxon>
        <taxon>Timema</taxon>
    </lineage>
</organism>
<evidence type="ECO:0000256" key="1">
    <source>
        <dbReference type="SAM" id="MobiDB-lite"/>
    </source>
</evidence>
<dbReference type="Pfam" id="PF20408">
    <property type="entry name" value="Abhydrolase_11"/>
    <property type="match status" value="1"/>
</dbReference>
<dbReference type="GO" id="GO:0044545">
    <property type="term" value="C:NSL complex"/>
    <property type="evidence" value="ECO:0007669"/>
    <property type="project" value="TreeGrafter"/>
</dbReference>
<gene>
    <name evidence="3" type="ORF">TCEB3V08_LOCUS4374</name>
</gene>
<dbReference type="AlphaFoldDB" id="A0A7R9CNP5"/>
<sequence length="1125" mass="120324">MDEGKVKGKQRRVNNLRGEGKVKFVETPLGNSDSKDAANMSEQTKGKDTLMKLLLSTPVASPMPSIQVSSPSSSVAGQLSGTPNSSSVPSPITDTCDDDCVKLTKYLHELAGQCGKEQSAVYTEHSYSRPSSWCPENTFVRPTRRLFMPERSTGGATKPAADEREAVLDVEGEVGGETPHDMSRVLTLMQECESAVSTARPDQNEDEDWEEKVPRSGWTPVQNRLFGKVARALHSDRLVRLAHSGAWNKPVLRRVAVDKTVRRVRQTLASVGWDLRLAQWLHITLSEHLTNSYLAIYLDVLQKLRAKAPQLVDRMVGGRVGSLGPDTVAGLLKRPWDPAAASLGQHKPRKLPGNPILVVVPSTPAGINMHSSRSQHWLSHLSALGQVATVNMHSGSQTGRLAITNCLDQMVAAIKAKIGEIRVNCPGRPLILIGWNTAACIASQVSLQEQVTAVVCLGFPMLTADGKRGEPNDTLLDMHAPTLFVIGQMATTARCEDIEDLRERMRVETGLVVVGSADDRLRVTKSRKMKDGVTQSMIDRCILDEIGDFLGSILMRPHPAPVRPVYTPPSPAPLQRTVVRGERVNKIPSTPSDTPESSEPSSPAAKRSRPGTPVNVSSSIVSTTASPSKPTLSTLSTLVSVSALNAGAAGLRRKRLANLSSPQDKWGAHKSVSSRNTPAGMAQSGGEGITVNIGSLASLAPIGPIRLGPASPPLERPREIHKMGRGGTVTMHGEMYPHSREIEFRKEHLHYTQPGSKLGSPRQRQFAPFDRRNRLTTSLLGLGEKSPAVYRPSRGRGRGRARGRGSSGLSSLLQGTNRVITTGDQQQIKGVPRTLDLSKLTVLTSSGTTVGGKSSVLGTTSSGSVVMLSDSMAQGGSSSSPMLMPLSSPITLLPRGVVGHHRSVTVIPNISAMGRLNVTSSQAKTTFPKVATYTVASSSFRRQTAMAAEQSVMEVDTSDDNTLTPAKLLELPIIFAKDDDSFEGAESAPIVLPINSASKGDSSVVTTGDTISFPLDDKEDMGGLLKSGSGQNVLLIKSSGGGLDKGVAKSPQRILQRIGKVTAGQGGLKCAKIILNNSSSNQGFKLRTHLQSPGDLSIIRSRIELKKLEGLTKLVSAMPAEKDDG</sequence>
<feature type="region of interest" description="Disordered" evidence="1">
    <location>
        <begin position="563"/>
        <end position="632"/>
    </location>
</feature>
<evidence type="ECO:0000259" key="2">
    <source>
        <dbReference type="Pfam" id="PF20408"/>
    </source>
</evidence>
<dbReference type="GO" id="GO:0045944">
    <property type="term" value="P:positive regulation of transcription by RNA polymerase II"/>
    <property type="evidence" value="ECO:0007669"/>
    <property type="project" value="TreeGrafter"/>
</dbReference>
<evidence type="ECO:0000313" key="3">
    <source>
        <dbReference type="EMBL" id="CAD7398121.1"/>
    </source>
</evidence>